<keyword evidence="3" id="KW-1185">Reference proteome</keyword>
<sequence length="165" mass="18989">QDSAKQPCRGNPALVPISLARAVLQETMRELEKMEKQQEMRNAMLEQLVTDTANKLNEQAMWSVQEEQERAKAECSNCTFDINMQLGELLQRCEKLQEQVDSLESRQMAVGKLEKIMRNLGQKDKELMQHKDATIGQMQRDYEKLSFISGSLQKDSQQNQKAIEV</sequence>
<dbReference type="Proteomes" id="UP000611277">
    <property type="component" value="Unassembled WGS sequence"/>
</dbReference>
<evidence type="ECO:0000256" key="1">
    <source>
        <dbReference type="SAM" id="Coils"/>
    </source>
</evidence>
<accession>A0A851SMH1</accession>
<organism evidence="2 3">
    <name type="scientific">Certhia familiaris</name>
    <name type="common">Eurasian treecreeper</name>
    <dbReference type="NCBI Taxonomy" id="73333"/>
    <lineage>
        <taxon>Eukaryota</taxon>
        <taxon>Metazoa</taxon>
        <taxon>Chordata</taxon>
        <taxon>Craniata</taxon>
        <taxon>Vertebrata</taxon>
        <taxon>Euteleostomi</taxon>
        <taxon>Archelosauria</taxon>
        <taxon>Archosauria</taxon>
        <taxon>Dinosauria</taxon>
        <taxon>Saurischia</taxon>
        <taxon>Theropoda</taxon>
        <taxon>Coelurosauria</taxon>
        <taxon>Aves</taxon>
        <taxon>Neognathae</taxon>
        <taxon>Neoaves</taxon>
        <taxon>Telluraves</taxon>
        <taxon>Australaves</taxon>
        <taxon>Passeriformes</taxon>
        <taxon>Certhiidae</taxon>
        <taxon>Certhiinae</taxon>
        <taxon>Certhia</taxon>
    </lineage>
</organism>
<gene>
    <name evidence="2" type="primary">Qrich2_2</name>
    <name evidence="2" type="ORF">CERFAM_R06576</name>
</gene>
<feature type="non-terminal residue" evidence="2">
    <location>
        <position position="1"/>
    </location>
</feature>
<comment type="caution">
    <text evidence="2">The sequence shown here is derived from an EMBL/GenBank/DDBJ whole genome shotgun (WGS) entry which is preliminary data.</text>
</comment>
<proteinExistence type="predicted"/>
<keyword evidence="1" id="KW-0175">Coiled coil</keyword>
<feature type="non-terminal residue" evidence="2">
    <location>
        <position position="165"/>
    </location>
</feature>
<reference evidence="2" key="1">
    <citation type="submission" date="2019-09" db="EMBL/GenBank/DDBJ databases">
        <title>Bird 10,000 Genomes (B10K) Project - Family phase.</title>
        <authorList>
            <person name="Zhang G."/>
        </authorList>
    </citation>
    <scope>NUCLEOTIDE SEQUENCE</scope>
    <source>
        <strain evidence="2">OUT-0039</strain>
        <tissue evidence="2">Muscle</tissue>
    </source>
</reference>
<dbReference type="EMBL" id="WBNC01023426">
    <property type="protein sequence ID" value="NXD04155.1"/>
    <property type="molecule type" value="Genomic_DNA"/>
</dbReference>
<feature type="coiled-coil region" evidence="1">
    <location>
        <begin position="17"/>
        <end position="48"/>
    </location>
</feature>
<dbReference type="AlphaFoldDB" id="A0A851SMH1"/>
<evidence type="ECO:0000313" key="2">
    <source>
        <dbReference type="EMBL" id="NXD04155.1"/>
    </source>
</evidence>
<evidence type="ECO:0000313" key="3">
    <source>
        <dbReference type="Proteomes" id="UP000611277"/>
    </source>
</evidence>
<protein>
    <submittedName>
        <fullName evidence="2">QRIC2 protein</fullName>
    </submittedName>
</protein>
<name>A0A851SMH1_CERFA</name>